<dbReference type="Gene3D" id="3.55.40.10">
    <property type="entry name" value="minor pseudopilin epsh domain"/>
    <property type="match status" value="1"/>
</dbReference>
<evidence type="ECO:0000256" key="4">
    <source>
        <dbReference type="ARBA" id="ARBA00022481"/>
    </source>
</evidence>
<evidence type="ECO:0000256" key="9">
    <source>
        <dbReference type="ARBA" id="ARBA00025772"/>
    </source>
</evidence>
<gene>
    <name evidence="13" type="ORF">AQUSIP_08760</name>
</gene>
<dbReference type="InterPro" id="IPR022346">
    <property type="entry name" value="T2SS_GspH"/>
</dbReference>
<evidence type="ECO:0000256" key="5">
    <source>
        <dbReference type="ARBA" id="ARBA00022519"/>
    </source>
</evidence>
<dbReference type="GO" id="GO:0015628">
    <property type="term" value="P:protein secretion by the type II secretion system"/>
    <property type="evidence" value="ECO:0007669"/>
    <property type="project" value="InterPro"/>
</dbReference>
<keyword evidence="3" id="KW-1003">Cell membrane</keyword>
<dbReference type="SUPFAM" id="SSF54523">
    <property type="entry name" value="Pili subunits"/>
    <property type="match status" value="1"/>
</dbReference>
<organism evidence="13 14">
    <name type="scientific">Aquicella siphonis</name>
    <dbReference type="NCBI Taxonomy" id="254247"/>
    <lineage>
        <taxon>Bacteria</taxon>
        <taxon>Pseudomonadati</taxon>
        <taxon>Pseudomonadota</taxon>
        <taxon>Gammaproteobacteria</taxon>
        <taxon>Legionellales</taxon>
        <taxon>Coxiellaceae</taxon>
        <taxon>Aquicella</taxon>
    </lineage>
</organism>
<sequence length="174" mass="18187">MELFSEMPSRIQGFNLLELLILIAVIGILTVTAVPAFINYLQTRRLVGASEQLYYALQYARSEAVKRNTTVYVSFQTGSNWCYGINANTTCSCNVANSCGLGSTQAPASGSISLAASGLTNNALHFEPNHGAANASSTLTFTASGPAISASVKVGLLGNPFLCSSQITGYAACS</sequence>
<keyword evidence="4" id="KW-0488">Methylation</keyword>
<dbReference type="GO" id="GO:0005886">
    <property type="term" value="C:plasma membrane"/>
    <property type="evidence" value="ECO:0007669"/>
    <property type="project" value="UniProtKB-SubCell"/>
</dbReference>
<dbReference type="InterPro" id="IPR045584">
    <property type="entry name" value="Pilin-like"/>
</dbReference>
<feature type="domain" description="General secretion pathway GspH" evidence="12">
    <location>
        <begin position="49"/>
        <end position="158"/>
    </location>
</feature>
<dbReference type="AlphaFoldDB" id="A0A5E4PGV2"/>
<keyword evidence="14" id="KW-1185">Reference proteome</keyword>
<dbReference type="EMBL" id="LR699119">
    <property type="protein sequence ID" value="VVC75586.1"/>
    <property type="molecule type" value="Genomic_DNA"/>
</dbReference>
<comment type="subcellular location">
    <subcellularLocation>
        <location evidence="1">Cell inner membrane</location>
        <topology evidence="1">Single-pass membrane protein</topology>
    </subcellularLocation>
</comment>
<evidence type="ECO:0000313" key="13">
    <source>
        <dbReference type="EMBL" id="VVC75586.1"/>
    </source>
</evidence>
<keyword evidence="7 11" id="KW-1133">Transmembrane helix</keyword>
<evidence type="ECO:0000256" key="2">
    <source>
        <dbReference type="ARBA" id="ARBA00021549"/>
    </source>
</evidence>
<dbReference type="Pfam" id="PF12019">
    <property type="entry name" value="GspH"/>
    <property type="match status" value="1"/>
</dbReference>
<name>A0A5E4PGV2_9COXI</name>
<feature type="transmembrane region" description="Helical" evidence="11">
    <location>
        <begin position="20"/>
        <end position="41"/>
    </location>
</feature>
<keyword evidence="6 11" id="KW-0812">Transmembrane</keyword>
<comment type="similarity">
    <text evidence="9">Belongs to the GSP H family.</text>
</comment>
<dbReference type="GO" id="GO:0015627">
    <property type="term" value="C:type II protein secretion system complex"/>
    <property type="evidence" value="ECO:0007669"/>
    <property type="project" value="InterPro"/>
</dbReference>
<evidence type="ECO:0000256" key="3">
    <source>
        <dbReference type="ARBA" id="ARBA00022475"/>
    </source>
</evidence>
<evidence type="ECO:0000256" key="8">
    <source>
        <dbReference type="ARBA" id="ARBA00023136"/>
    </source>
</evidence>
<evidence type="ECO:0000256" key="11">
    <source>
        <dbReference type="SAM" id="Phobius"/>
    </source>
</evidence>
<keyword evidence="5" id="KW-0997">Cell inner membrane</keyword>
<evidence type="ECO:0000256" key="6">
    <source>
        <dbReference type="ARBA" id="ARBA00022692"/>
    </source>
</evidence>
<dbReference type="Proteomes" id="UP000324194">
    <property type="component" value="Chromosome 1"/>
</dbReference>
<evidence type="ECO:0000256" key="7">
    <source>
        <dbReference type="ARBA" id="ARBA00022989"/>
    </source>
</evidence>
<dbReference type="RefSeq" id="WP_148338882.1">
    <property type="nucleotide sequence ID" value="NZ_LR699119.1"/>
</dbReference>
<dbReference type="OrthoDB" id="5570404at2"/>
<dbReference type="KEGG" id="asip:AQUSIP_08760"/>
<evidence type="ECO:0000256" key="10">
    <source>
        <dbReference type="ARBA" id="ARBA00030775"/>
    </source>
</evidence>
<protein>
    <recommendedName>
        <fullName evidence="2">Type II secretion system protein H</fullName>
    </recommendedName>
    <alternativeName>
        <fullName evidence="10">General secretion pathway protein H</fullName>
    </alternativeName>
</protein>
<reference evidence="13 14" key="1">
    <citation type="submission" date="2019-08" db="EMBL/GenBank/DDBJ databases">
        <authorList>
            <person name="Guy L."/>
        </authorList>
    </citation>
    <scope>NUCLEOTIDE SEQUENCE [LARGE SCALE GENOMIC DNA]</scope>
    <source>
        <strain evidence="13 14">SGT-108</strain>
    </source>
</reference>
<evidence type="ECO:0000313" key="14">
    <source>
        <dbReference type="Proteomes" id="UP000324194"/>
    </source>
</evidence>
<accession>A0A5E4PGV2</accession>
<keyword evidence="8 11" id="KW-0472">Membrane</keyword>
<evidence type="ECO:0000256" key="1">
    <source>
        <dbReference type="ARBA" id="ARBA00004377"/>
    </source>
</evidence>
<proteinExistence type="inferred from homology"/>
<evidence type="ECO:0000259" key="12">
    <source>
        <dbReference type="Pfam" id="PF12019"/>
    </source>
</evidence>